<reference evidence="6" key="2">
    <citation type="submission" date="2024-06" db="EMBL/GenBank/DDBJ databases">
        <title>Micromonospora mangrovi CCTCC AA 2012012 genome sequences.</title>
        <authorList>
            <person name="Gao J."/>
        </authorList>
    </citation>
    <scope>NUCLEOTIDE SEQUENCE</scope>
    <source>
        <strain evidence="6">CCTCC AA 2012012</strain>
    </source>
</reference>
<dbReference type="InterPro" id="IPR013762">
    <property type="entry name" value="Integrase-like_cat_sf"/>
</dbReference>
<protein>
    <submittedName>
        <fullName evidence="6">Tyrosine-type recombinase/integrase</fullName>
    </submittedName>
</protein>
<organism evidence="6">
    <name type="scientific">Micromonospora sp. CCTCC AA 2012012</name>
    <dbReference type="NCBI Taxonomy" id="3111921"/>
    <lineage>
        <taxon>Bacteria</taxon>
        <taxon>Bacillati</taxon>
        <taxon>Actinomycetota</taxon>
        <taxon>Actinomycetes</taxon>
        <taxon>Micromonosporales</taxon>
        <taxon>Micromonosporaceae</taxon>
        <taxon>Micromonospora</taxon>
    </lineage>
</organism>
<dbReference type="Gene3D" id="1.10.150.130">
    <property type="match status" value="1"/>
</dbReference>
<dbReference type="AlphaFoldDB" id="A0AAU8HFE4"/>
<dbReference type="Pfam" id="PF00589">
    <property type="entry name" value="Phage_integrase"/>
    <property type="match status" value="1"/>
</dbReference>
<gene>
    <name evidence="6" type="ORF">ABUL08_04205</name>
    <name evidence="5" type="ORF">VK199_04185</name>
</gene>
<dbReference type="InterPro" id="IPR010998">
    <property type="entry name" value="Integrase_recombinase_N"/>
</dbReference>
<feature type="domain" description="Tyr recombinase" evidence="4">
    <location>
        <begin position="124"/>
        <end position="305"/>
    </location>
</feature>
<dbReference type="PROSITE" id="PS51898">
    <property type="entry name" value="TYR_RECOMBINASE"/>
    <property type="match status" value="1"/>
</dbReference>
<dbReference type="InterPro" id="IPR002104">
    <property type="entry name" value="Integrase_catalytic"/>
</dbReference>
<evidence type="ECO:0000256" key="3">
    <source>
        <dbReference type="SAM" id="MobiDB-lite"/>
    </source>
</evidence>
<accession>A0AAU8HFE4</accession>
<dbReference type="GO" id="GO:0015074">
    <property type="term" value="P:DNA integration"/>
    <property type="evidence" value="ECO:0007669"/>
    <property type="project" value="InterPro"/>
</dbReference>
<reference evidence="5" key="1">
    <citation type="submission" date="2024-01" db="EMBL/GenBank/DDBJ databases">
        <title>The genome sequence of Micromonospora mangrovi CCTCC AA 2012012.</title>
        <authorList>
            <person name="Gao J."/>
        </authorList>
    </citation>
    <scope>NUCLEOTIDE SEQUENCE</scope>
    <source>
        <strain evidence="5">CCTCC AA 2012012</strain>
    </source>
</reference>
<dbReference type="InterPro" id="IPR011010">
    <property type="entry name" value="DNA_brk_join_enz"/>
</dbReference>
<keyword evidence="1" id="KW-0238">DNA-binding</keyword>
<evidence type="ECO:0000256" key="2">
    <source>
        <dbReference type="ARBA" id="ARBA00023172"/>
    </source>
</evidence>
<dbReference type="EMBL" id="CP157762">
    <property type="protein sequence ID" value="XBP94615.1"/>
    <property type="molecule type" value="Genomic_DNA"/>
</dbReference>
<keyword evidence="2" id="KW-0233">DNA recombination</keyword>
<dbReference type="GO" id="GO:0003677">
    <property type="term" value="F:DNA binding"/>
    <property type="evidence" value="ECO:0007669"/>
    <property type="project" value="UniProtKB-KW"/>
</dbReference>
<name>A0AAU8HFE4_9ACTN</name>
<feature type="region of interest" description="Disordered" evidence="3">
    <location>
        <begin position="243"/>
        <end position="305"/>
    </location>
</feature>
<sequence length="305" mass="32764">MARTATAKIIPLRPADPTAAVESALAALHRHLDRCALAANPAKAYRARARAYAAWLAQHVGEHPVAFVDQVGAESAVPAWRRHLIATKASPSTVNKALAAVDLLYAVGAGLRLKIKRARVPRPGEPEALTPKEQGAVERADDRRVNRDAAIIAVLLCTGARAEECARLDVDDLALTARTGTIRLHGKGDEVRQVPVPAPARDRLTAWIRHRGGKPGPLWTGQRGWLTTSGITQVVLTVGSDANLPGLRPHRPRHTYATPLRQGGADPPRCKPCSATPLSTPPPATSVPALQSRRPWWNESSTGHR</sequence>
<dbReference type="PANTHER" id="PTHR30349">
    <property type="entry name" value="PHAGE INTEGRASE-RELATED"/>
    <property type="match status" value="1"/>
</dbReference>
<evidence type="ECO:0000313" key="6">
    <source>
        <dbReference type="EMBL" id="XCH75315.1"/>
    </source>
</evidence>
<dbReference type="RefSeq" id="WP_350934688.1">
    <property type="nucleotide sequence ID" value="NZ_CP157762.1"/>
</dbReference>
<dbReference type="InterPro" id="IPR050090">
    <property type="entry name" value="Tyrosine_recombinase_XerCD"/>
</dbReference>
<dbReference type="Gene3D" id="1.10.443.10">
    <property type="entry name" value="Intergrase catalytic core"/>
    <property type="match status" value="1"/>
</dbReference>
<dbReference type="SUPFAM" id="SSF56349">
    <property type="entry name" value="DNA breaking-rejoining enzymes"/>
    <property type="match status" value="1"/>
</dbReference>
<dbReference type="PANTHER" id="PTHR30349:SF81">
    <property type="entry name" value="TYROSINE RECOMBINASE XERC"/>
    <property type="match status" value="1"/>
</dbReference>
<evidence type="ECO:0000313" key="5">
    <source>
        <dbReference type="EMBL" id="XBP94615.1"/>
    </source>
</evidence>
<dbReference type="EMBL" id="CP159342">
    <property type="protein sequence ID" value="XCH75315.1"/>
    <property type="molecule type" value="Genomic_DNA"/>
</dbReference>
<evidence type="ECO:0000259" key="4">
    <source>
        <dbReference type="PROSITE" id="PS51898"/>
    </source>
</evidence>
<proteinExistence type="predicted"/>
<dbReference type="GO" id="GO:0006310">
    <property type="term" value="P:DNA recombination"/>
    <property type="evidence" value="ECO:0007669"/>
    <property type="project" value="UniProtKB-KW"/>
</dbReference>
<evidence type="ECO:0000256" key="1">
    <source>
        <dbReference type="ARBA" id="ARBA00023125"/>
    </source>
</evidence>